<protein>
    <submittedName>
        <fullName evidence="2">Uncharacterized protein</fullName>
    </submittedName>
</protein>
<sequence length="93" mass="9757">MIAVFISGNISSTSHMKERKYRNRASACPRAGPSATAHTGGSGFMTRPGRIPAMPPPDMLSDMALGCSSGGIEGHGAMGENPYPPPEKSHMRT</sequence>
<feature type="compositionally biased region" description="Gly residues" evidence="1">
    <location>
        <begin position="68"/>
        <end position="77"/>
    </location>
</feature>
<accession>A0A0W8FDU1</accession>
<reference evidence="2" key="1">
    <citation type="journal article" date="2015" name="Proc. Natl. Acad. Sci. U.S.A.">
        <title>Networks of energetic and metabolic interactions define dynamics in microbial communities.</title>
        <authorList>
            <person name="Embree M."/>
            <person name="Liu J.K."/>
            <person name="Al-Bassam M.M."/>
            <person name="Zengler K."/>
        </authorList>
    </citation>
    <scope>NUCLEOTIDE SEQUENCE</scope>
</reference>
<organism evidence="2">
    <name type="scientific">hydrocarbon metagenome</name>
    <dbReference type="NCBI Taxonomy" id="938273"/>
    <lineage>
        <taxon>unclassified sequences</taxon>
        <taxon>metagenomes</taxon>
        <taxon>ecological metagenomes</taxon>
    </lineage>
</organism>
<evidence type="ECO:0000313" key="2">
    <source>
        <dbReference type="EMBL" id="KUG19062.1"/>
    </source>
</evidence>
<feature type="region of interest" description="Disordered" evidence="1">
    <location>
        <begin position="14"/>
        <end position="93"/>
    </location>
</feature>
<proteinExistence type="predicted"/>
<evidence type="ECO:0000256" key="1">
    <source>
        <dbReference type="SAM" id="MobiDB-lite"/>
    </source>
</evidence>
<name>A0A0W8FDU1_9ZZZZ</name>
<dbReference type="AlphaFoldDB" id="A0A0W8FDU1"/>
<gene>
    <name evidence="2" type="ORF">ASZ90_011219</name>
</gene>
<comment type="caution">
    <text evidence="2">The sequence shown here is derived from an EMBL/GenBank/DDBJ whole genome shotgun (WGS) entry which is preliminary data.</text>
</comment>
<dbReference type="EMBL" id="LNQE01001332">
    <property type="protein sequence ID" value="KUG19062.1"/>
    <property type="molecule type" value="Genomic_DNA"/>
</dbReference>